<dbReference type="InterPro" id="IPR050799">
    <property type="entry name" value="ZIP_Transporter"/>
</dbReference>
<feature type="transmembrane region" description="Helical" evidence="7">
    <location>
        <begin position="970"/>
        <end position="990"/>
    </location>
</feature>
<evidence type="ECO:0000313" key="10">
    <source>
        <dbReference type="RefSeq" id="XP_022315788.1"/>
    </source>
</evidence>
<evidence type="ECO:0000256" key="3">
    <source>
        <dbReference type="ARBA" id="ARBA00022692"/>
    </source>
</evidence>
<dbReference type="KEGG" id="cvn:111119671"/>
<keyword evidence="5 7" id="KW-0472">Membrane</keyword>
<evidence type="ECO:0000256" key="1">
    <source>
        <dbReference type="ARBA" id="ARBA00004141"/>
    </source>
</evidence>
<feature type="region of interest" description="Disordered" evidence="6">
    <location>
        <begin position="482"/>
        <end position="600"/>
    </location>
</feature>
<feature type="compositionally biased region" description="Basic and acidic residues" evidence="6">
    <location>
        <begin position="551"/>
        <end position="588"/>
    </location>
</feature>
<dbReference type="PANTHER" id="PTHR12191:SF4">
    <property type="entry name" value="ZINC TRANSPORTER ZIP12"/>
    <property type="match status" value="1"/>
</dbReference>
<dbReference type="OrthoDB" id="200954at2759"/>
<feature type="compositionally biased region" description="Basic and acidic residues" evidence="6">
    <location>
        <begin position="498"/>
        <end position="516"/>
    </location>
</feature>
<feature type="transmembrane region" description="Helical" evidence="7">
    <location>
        <begin position="705"/>
        <end position="728"/>
    </location>
</feature>
<dbReference type="InterPro" id="IPR003689">
    <property type="entry name" value="ZIP"/>
</dbReference>
<keyword evidence="4 7" id="KW-1133">Transmembrane helix</keyword>
<sequence>MTGIAITLYVLSFACIIEETFSSGNCENTILENLEDVIHLSSSNAPHNLAKEVLKTFFLRVKGHSRFNTTKQRSCKEKQLTFEQFLDRTSLHFSGRSVCGNSFFKISVATIVTFLHLERFICSENKATYQAYHDELLRMNILHMVGRHIHHDRNWTTVKDRQCLNEARLQKMVDIIRWNPPPFFPHQHHKRQETSDDIPTTYSTTLDSSVDPTTWSDLQKQKTYTIPNQETSDTIDMEFNITTVTPEFVSIISHYNGSETHCFLKEDVNKNVCIGLNAEFNFTAFNCMKLRRPDLYKCARHRGNVGNKSKNSTLILVLMSSFNEENMDKFRNLDFVPPLKHLAWKIKYVSYIPLKIELDKASRDDEQNPLGGGFSTSSTAKPTQETSIEAISKSIKEESNTVQKHGYERKGNQHEDYYRVTEKEATSALVVFAVLKEYLLQPRNLPCPDEVLQRLYADFIPPKSQVLTVNDIQKRFQRLKHNTNKPSSHEHHDHHKRSLLEDKDDSFSTRKQHYDPLDPILDNSDPRYMSKEGHSRYHSSSYNHNHASSTNHDHSFSDSSEDSHNHYNGHSHDRPSEYNHVSNHEHSHAQQIHGHQNDCPRLVPALRGNQRDHFGKLKHYDNWTLDDIPYIYFGSRSSFDEEDLREIAPGLLWLLLKDDVSKHEEQAAVTDVNSYGMGTLCIVFLSLASVLGAIFIKISGTKKKAYLLSFLLALSVGCLLGDAILHLVPSTLGQHDHDNLGKLAILLATMYGFFLIQLIVSLFHKEHDHSKIVIKDSNNPNVDSTKNEILEVENKARKNIMVLNNISSEDNPMERQESNESQKDLTIEECPSESNISTTERDIIPVVWMVIIGDCVHNFADGLAIGATFTQSLTEGLSTALAVLCHEIPHELGDFAILLAAGFTVKKAIVVNLLSSLTAFVGLYIGISVGEDFRIWIIAAGAGMFLYISMVTMIPELVRIFKANTCKEMFLALNLGYILGVVAMLFLAIYEEDLKIT</sequence>
<feature type="transmembrane region" description="Helical" evidence="7">
    <location>
        <begin position="740"/>
        <end position="763"/>
    </location>
</feature>
<reference evidence="10" key="1">
    <citation type="submission" date="2025-08" db="UniProtKB">
        <authorList>
            <consortium name="RefSeq"/>
        </authorList>
    </citation>
    <scope>IDENTIFICATION</scope>
    <source>
        <tissue evidence="10">Whole sample</tissue>
    </source>
</reference>
<keyword evidence="8" id="KW-0732">Signal</keyword>
<dbReference type="GO" id="GO:0030003">
    <property type="term" value="P:intracellular monoatomic cation homeostasis"/>
    <property type="evidence" value="ECO:0007669"/>
    <property type="project" value="TreeGrafter"/>
</dbReference>
<name>A0A8B8CIX7_CRAVI</name>
<organism evidence="9 10">
    <name type="scientific">Crassostrea virginica</name>
    <name type="common">Eastern oyster</name>
    <dbReference type="NCBI Taxonomy" id="6565"/>
    <lineage>
        <taxon>Eukaryota</taxon>
        <taxon>Metazoa</taxon>
        <taxon>Spiralia</taxon>
        <taxon>Lophotrochozoa</taxon>
        <taxon>Mollusca</taxon>
        <taxon>Bivalvia</taxon>
        <taxon>Autobranchia</taxon>
        <taxon>Pteriomorphia</taxon>
        <taxon>Ostreida</taxon>
        <taxon>Ostreoidea</taxon>
        <taxon>Ostreidae</taxon>
        <taxon>Crassostrea</taxon>
    </lineage>
</organism>
<evidence type="ECO:0000256" key="5">
    <source>
        <dbReference type="ARBA" id="ARBA00023136"/>
    </source>
</evidence>
<evidence type="ECO:0000256" key="8">
    <source>
        <dbReference type="SAM" id="SignalP"/>
    </source>
</evidence>
<dbReference type="RefSeq" id="XP_022315788.1">
    <property type="nucleotide sequence ID" value="XM_022460080.1"/>
</dbReference>
<gene>
    <name evidence="10" type="primary">LOC111119671</name>
</gene>
<feature type="compositionally biased region" description="Basic and acidic residues" evidence="6">
    <location>
        <begin position="524"/>
        <end position="535"/>
    </location>
</feature>
<proteinExistence type="inferred from homology"/>
<feature type="signal peptide" evidence="8">
    <location>
        <begin position="1"/>
        <end position="22"/>
    </location>
</feature>
<dbReference type="GO" id="GO:0140410">
    <property type="term" value="F:monoatomic cation:bicarbonate symporter activity"/>
    <property type="evidence" value="ECO:0007669"/>
    <property type="project" value="TreeGrafter"/>
</dbReference>
<dbReference type="AlphaFoldDB" id="A0A8B8CIX7"/>
<dbReference type="GO" id="GO:0005886">
    <property type="term" value="C:plasma membrane"/>
    <property type="evidence" value="ECO:0007669"/>
    <property type="project" value="TreeGrafter"/>
</dbReference>
<evidence type="ECO:0000256" key="2">
    <source>
        <dbReference type="ARBA" id="ARBA00006939"/>
    </source>
</evidence>
<feature type="compositionally biased region" description="Low complexity" evidence="6">
    <location>
        <begin position="538"/>
        <end position="550"/>
    </location>
</feature>
<evidence type="ECO:0000256" key="4">
    <source>
        <dbReference type="ARBA" id="ARBA00022989"/>
    </source>
</evidence>
<dbReference type="GO" id="GO:0071578">
    <property type="term" value="P:zinc ion import across plasma membrane"/>
    <property type="evidence" value="ECO:0007669"/>
    <property type="project" value="TreeGrafter"/>
</dbReference>
<keyword evidence="9" id="KW-1185">Reference proteome</keyword>
<feature type="transmembrane region" description="Helical" evidence="7">
    <location>
        <begin position="933"/>
        <end position="958"/>
    </location>
</feature>
<evidence type="ECO:0000313" key="9">
    <source>
        <dbReference type="Proteomes" id="UP000694844"/>
    </source>
</evidence>
<feature type="compositionally biased region" description="Polar residues" evidence="6">
    <location>
        <begin position="375"/>
        <end position="386"/>
    </location>
</feature>
<dbReference type="Proteomes" id="UP000694844">
    <property type="component" value="Chromosome 2"/>
</dbReference>
<feature type="region of interest" description="Disordered" evidence="6">
    <location>
        <begin position="363"/>
        <end position="386"/>
    </location>
</feature>
<accession>A0A8B8CIX7</accession>
<comment type="similarity">
    <text evidence="2">Belongs to the ZIP transporter (TC 2.A.5) family.</text>
</comment>
<feature type="transmembrane region" description="Helical" evidence="7">
    <location>
        <begin position="675"/>
        <end position="696"/>
    </location>
</feature>
<dbReference type="PANTHER" id="PTHR12191">
    <property type="entry name" value="SOLUTE CARRIER FAMILY 39"/>
    <property type="match status" value="1"/>
</dbReference>
<evidence type="ECO:0000256" key="6">
    <source>
        <dbReference type="SAM" id="MobiDB-lite"/>
    </source>
</evidence>
<protein>
    <submittedName>
        <fullName evidence="10">Zinc transporter ZIP10-like</fullName>
    </submittedName>
</protein>
<feature type="transmembrane region" description="Helical" evidence="7">
    <location>
        <begin position="908"/>
        <end position="927"/>
    </location>
</feature>
<keyword evidence="3 7" id="KW-0812">Transmembrane</keyword>
<dbReference type="GeneID" id="111119671"/>
<comment type="subcellular location">
    <subcellularLocation>
        <location evidence="1">Membrane</location>
        <topology evidence="1">Multi-pass membrane protein</topology>
    </subcellularLocation>
</comment>
<feature type="chain" id="PRO_5034263990" evidence="8">
    <location>
        <begin position="23"/>
        <end position="997"/>
    </location>
</feature>
<dbReference type="GO" id="GO:0005385">
    <property type="term" value="F:zinc ion transmembrane transporter activity"/>
    <property type="evidence" value="ECO:0007669"/>
    <property type="project" value="TreeGrafter"/>
</dbReference>
<dbReference type="Pfam" id="PF02535">
    <property type="entry name" value="Zip"/>
    <property type="match status" value="1"/>
</dbReference>
<evidence type="ECO:0000256" key="7">
    <source>
        <dbReference type="SAM" id="Phobius"/>
    </source>
</evidence>